<gene>
    <name evidence="2" type="ORF">NP493_460g00024</name>
</gene>
<keyword evidence="3" id="KW-1185">Reference proteome</keyword>
<dbReference type="EMBL" id="JAODUO010000460">
    <property type="protein sequence ID" value="KAK2180034.1"/>
    <property type="molecule type" value="Genomic_DNA"/>
</dbReference>
<dbReference type="Pfam" id="PF20700">
    <property type="entry name" value="Mutator"/>
    <property type="match status" value="1"/>
</dbReference>
<evidence type="ECO:0000313" key="2">
    <source>
        <dbReference type="EMBL" id="KAK2180034.1"/>
    </source>
</evidence>
<evidence type="ECO:0000259" key="1">
    <source>
        <dbReference type="Pfam" id="PF20700"/>
    </source>
</evidence>
<proteinExistence type="predicted"/>
<accession>A0AAD9KYI6</accession>
<protein>
    <recommendedName>
        <fullName evidence="1">Mutator-like transposase domain-containing protein</fullName>
    </recommendedName>
</protein>
<dbReference type="AlphaFoldDB" id="A0AAD9KYI6"/>
<sequence length="180" mass="20111">MLDDAATVVDLTVNYDGSWMNRVHKSQYGIDCVVEVITGLVIDLQHPTRRQAHNSLKEWYVTHEPECNQNYEGASGGTEVKAAELLWTRSTSDTPSFSPTVTPGPSPASPTCKCTATWSCRRRSVNHVAKRLNTALRKFGKLTEKTIETLSQYYRMAVQARPHDVNGMQNAILAPFNHYG</sequence>
<organism evidence="2 3">
    <name type="scientific">Ridgeia piscesae</name>
    <name type="common">Tubeworm</name>
    <dbReference type="NCBI Taxonomy" id="27915"/>
    <lineage>
        <taxon>Eukaryota</taxon>
        <taxon>Metazoa</taxon>
        <taxon>Spiralia</taxon>
        <taxon>Lophotrochozoa</taxon>
        <taxon>Annelida</taxon>
        <taxon>Polychaeta</taxon>
        <taxon>Sedentaria</taxon>
        <taxon>Canalipalpata</taxon>
        <taxon>Sabellida</taxon>
        <taxon>Siboglinidae</taxon>
        <taxon>Ridgeia</taxon>
    </lineage>
</organism>
<dbReference type="InterPro" id="IPR049012">
    <property type="entry name" value="Mutator_transp_dom"/>
</dbReference>
<comment type="caution">
    <text evidence="2">The sequence shown here is derived from an EMBL/GenBank/DDBJ whole genome shotgun (WGS) entry which is preliminary data.</text>
</comment>
<evidence type="ECO:0000313" key="3">
    <source>
        <dbReference type="Proteomes" id="UP001209878"/>
    </source>
</evidence>
<dbReference type="Proteomes" id="UP001209878">
    <property type="component" value="Unassembled WGS sequence"/>
</dbReference>
<feature type="domain" description="Mutator-like transposase" evidence="1">
    <location>
        <begin position="8"/>
        <end position="178"/>
    </location>
</feature>
<reference evidence="2" key="1">
    <citation type="journal article" date="2023" name="Mol. Biol. Evol.">
        <title>Third-Generation Sequencing Reveals the Adaptive Role of the Epigenome in Three Deep-Sea Polychaetes.</title>
        <authorList>
            <person name="Perez M."/>
            <person name="Aroh O."/>
            <person name="Sun Y."/>
            <person name="Lan Y."/>
            <person name="Juniper S.K."/>
            <person name="Young C.R."/>
            <person name="Angers B."/>
            <person name="Qian P.Y."/>
        </authorList>
    </citation>
    <scope>NUCLEOTIDE SEQUENCE</scope>
    <source>
        <strain evidence="2">R07B-5</strain>
    </source>
</reference>
<name>A0AAD9KYI6_RIDPI</name>